<dbReference type="InterPro" id="IPR043128">
    <property type="entry name" value="Rev_trsase/Diguanyl_cyclase"/>
</dbReference>
<dbReference type="EC" id="2.7.7.65" evidence="2"/>
<dbReference type="SUPFAM" id="SSF55073">
    <property type="entry name" value="Nucleotide cyclase"/>
    <property type="match status" value="1"/>
</dbReference>
<dbReference type="AlphaFoldDB" id="A0A1I1H0L9"/>
<dbReference type="STRING" id="1123010.SAMN02745724_01028"/>
<evidence type="ECO:0000256" key="3">
    <source>
        <dbReference type="ARBA" id="ARBA00034247"/>
    </source>
</evidence>
<proteinExistence type="predicted"/>
<accession>A0A1I1H0L9</accession>
<dbReference type="NCBIfam" id="TIGR00254">
    <property type="entry name" value="GGDEF"/>
    <property type="match status" value="1"/>
</dbReference>
<dbReference type="PANTHER" id="PTHR45138">
    <property type="entry name" value="REGULATORY COMPONENTS OF SENSORY TRANSDUCTION SYSTEM"/>
    <property type="match status" value="1"/>
</dbReference>
<evidence type="ECO:0000259" key="5">
    <source>
        <dbReference type="PROSITE" id="PS50887"/>
    </source>
</evidence>
<dbReference type="FunFam" id="3.30.70.270:FF:000001">
    <property type="entry name" value="Diguanylate cyclase domain protein"/>
    <property type="match status" value="1"/>
</dbReference>
<dbReference type="EMBL" id="FOLO01000005">
    <property type="protein sequence ID" value="SFC14953.1"/>
    <property type="molecule type" value="Genomic_DNA"/>
</dbReference>
<protein>
    <recommendedName>
        <fullName evidence="2">diguanylate cyclase</fullName>
        <ecNumber evidence="2">2.7.7.65</ecNumber>
    </recommendedName>
</protein>
<sequence length="511" mass="57717">MSNQLEILQKKLNKAVKNRELIESARQTQLGALTQFASKLSLVCKGQDLELDNKLAKFRSLLSKGVDFEILSPLIEEITNILRAQETKQDENIKKLQQSVNDAGKKLQKTKGIPDELRRSLRNLLTTDLDEIKATSDFIPLLSRLVGIYHQVLNNKHGNLTATPPEIAPELATELLNLTSELAFEGNNAKQLDKIKKQITKNFQLNALLEACINIIRIVVSSISQERDTAQQFLINVNETLTLLHQTLLDSVQRSKEVGHKMANLNEQIEQKISQLAQETQSASTIDALKLIVGQKLEALTLDIKFKEDLELTERESLASTLKEMQTRINSLESESNKYKDRLAEQRFKSLQDSLTKLPNRAAYDERIALEYNTFSRNGHNLCLVIVDVDHFKRINDTFGHSAGDKTLQVLANALKKSIRVTDFIARFGGEEFVIIMPNSDLKQILAPLEKIRRTIKSIPFKFKTTSLRITISIGASQFKSGDSILEVFDRADTALYEAKNSGRDRIIIKK</sequence>
<dbReference type="GO" id="GO:0052621">
    <property type="term" value="F:diguanylate cyclase activity"/>
    <property type="evidence" value="ECO:0007669"/>
    <property type="project" value="UniProtKB-EC"/>
</dbReference>
<dbReference type="InterPro" id="IPR029787">
    <property type="entry name" value="Nucleotide_cyclase"/>
</dbReference>
<evidence type="ECO:0000256" key="4">
    <source>
        <dbReference type="SAM" id="Coils"/>
    </source>
</evidence>
<evidence type="ECO:0000313" key="7">
    <source>
        <dbReference type="Proteomes" id="UP000198862"/>
    </source>
</evidence>
<organism evidence="6 7">
    <name type="scientific">Pseudoalteromonas denitrificans DSM 6059</name>
    <dbReference type="NCBI Taxonomy" id="1123010"/>
    <lineage>
        <taxon>Bacteria</taxon>
        <taxon>Pseudomonadati</taxon>
        <taxon>Pseudomonadota</taxon>
        <taxon>Gammaproteobacteria</taxon>
        <taxon>Alteromonadales</taxon>
        <taxon>Pseudoalteromonadaceae</taxon>
        <taxon>Pseudoalteromonas</taxon>
    </lineage>
</organism>
<reference evidence="6 7" key="1">
    <citation type="submission" date="2016-10" db="EMBL/GenBank/DDBJ databases">
        <authorList>
            <person name="de Groot N.N."/>
        </authorList>
    </citation>
    <scope>NUCLEOTIDE SEQUENCE [LARGE SCALE GENOMIC DNA]</scope>
    <source>
        <strain evidence="6 7">DSM 6059</strain>
    </source>
</reference>
<dbReference type="SMART" id="SM00267">
    <property type="entry name" value="GGDEF"/>
    <property type="match status" value="1"/>
</dbReference>
<gene>
    <name evidence="6" type="ORF">SAMN02745724_01028</name>
</gene>
<dbReference type="Pfam" id="PF00990">
    <property type="entry name" value="GGDEF"/>
    <property type="match status" value="1"/>
</dbReference>
<dbReference type="Gene3D" id="3.30.70.270">
    <property type="match status" value="1"/>
</dbReference>
<dbReference type="GO" id="GO:1902201">
    <property type="term" value="P:negative regulation of bacterial-type flagellum-dependent cell motility"/>
    <property type="evidence" value="ECO:0007669"/>
    <property type="project" value="TreeGrafter"/>
</dbReference>
<dbReference type="CDD" id="cd01949">
    <property type="entry name" value="GGDEF"/>
    <property type="match status" value="1"/>
</dbReference>
<dbReference type="GO" id="GO:0043709">
    <property type="term" value="P:cell adhesion involved in single-species biofilm formation"/>
    <property type="evidence" value="ECO:0007669"/>
    <property type="project" value="TreeGrafter"/>
</dbReference>
<evidence type="ECO:0000256" key="2">
    <source>
        <dbReference type="ARBA" id="ARBA00012528"/>
    </source>
</evidence>
<dbReference type="PANTHER" id="PTHR45138:SF9">
    <property type="entry name" value="DIGUANYLATE CYCLASE DGCM-RELATED"/>
    <property type="match status" value="1"/>
</dbReference>
<evidence type="ECO:0000313" key="6">
    <source>
        <dbReference type="EMBL" id="SFC14953.1"/>
    </source>
</evidence>
<evidence type="ECO:0000256" key="1">
    <source>
        <dbReference type="ARBA" id="ARBA00001946"/>
    </source>
</evidence>
<dbReference type="InterPro" id="IPR050469">
    <property type="entry name" value="Diguanylate_Cyclase"/>
</dbReference>
<comment type="catalytic activity">
    <reaction evidence="3">
        <text>2 GTP = 3',3'-c-di-GMP + 2 diphosphate</text>
        <dbReference type="Rhea" id="RHEA:24898"/>
        <dbReference type="ChEBI" id="CHEBI:33019"/>
        <dbReference type="ChEBI" id="CHEBI:37565"/>
        <dbReference type="ChEBI" id="CHEBI:58805"/>
        <dbReference type="EC" id="2.7.7.65"/>
    </reaction>
</comment>
<dbReference type="GO" id="GO:0005886">
    <property type="term" value="C:plasma membrane"/>
    <property type="evidence" value="ECO:0007669"/>
    <property type="project" value="TreeGrafter"/>
</dbReference>
<dbReference type="InterPro" id="IPR048516">
    <property type="entry name" value="DGCcoil"/>
</dbReference>
<dbReference type="PROSITE" id="PS50887">
    <property type="entry name" value="GGDEF"/>
    <property type="match status" value="1"/>
</dbReference>
<dbReference type="Pfam" id="PF20975">
    <property type="entry name" value="DGCcoil"/>
    <property type="match status" value="1"/>
</dbReference>
<dbReference type="Proteomes" id="UP000198862">
    <property type="component" value="Unassembled WGS sequence"/>
</dbReference>
<keyword evidence="4" id="KW-0175">Coiled coil</keyword>
<dbReference type="InterPro" id="IPR000160">
    <property type="entry name" value="GGDEF_dom"/>
</dbReference>
<feature type="coiled-coil region" evidence="4">
    <location>
        <begin position="315"/>
        <end position="349"/>
    </location>
</feature>
<dbReference type="RefSeq" id="WP_245763759.1">
    <property type="nucleotide sequence ID" value="NZ_FOLO01000005.1"/>
</dbReference>
<keyword evidence="7" id="KW-1185">Reference proteome</keyword>
<name>A0A1I1H0L9_9GAMM</name>
<comment type="cofactor">
    <cofactor evidence="1">
        <name>Mg(2+)</name>
        <dbReference type="ChEBI" id="CHEBI:18420"/>
    </cofactor>
</comment>
<feature type="domain" description="GGDEF" evidence="5">
    <location>
        <begin position="380"/>
        <end position="511"/>
    </location>
</feature>